<organism evidence="5 6">
    <name type="scientific">Paenibacillus lutimineralis</name>
    <dbReference type="NCBI Taxonomy" id="2707005"/>
    <lineage>
        <taxon>Bacteria</taxon>
        <taxon>Bacillati</taxon>
        <taxon>Bacillota</taxon>
        <taxon>Bacilli</taxon>
        <taxon>Bacillales</taxon>
        <taxon>Paenibacillaceae</taxon>
        <taxon>Paenibacillus</taxon>
    </lineage>
</organism>
<dbReference type="KEGG" id="plut:EI981_19885"/>
<dbReference type="PRINTS" id="PR00260">
    <property type="entry name" value="CHEMTRNSDUCR"/>
</dbReference>
<dbReference type="Gene3D" id="3.10.580.10">
    <property type="entry name" value="CBS-domain"/>
    <property type="match status" value="1"/>
</dbReference>
<dbReference type="PROSITE" id="PS50111">
    <property type="entry name" value="CHEMOTAXIS_TRANSDUC_2"/>
    <property type="match status" value="1"/>
</dbReference>
<dbReference type="InterPro" id="IPR046342">
    <property type="entry name" value="CBS_dom_sf"/>
</dbReference>
<dbReference type="InterPro" id="IPR004090">
    <property type="entry name" value="Chemotax_Me-accpt_rcpt"/>
</dbReference>
<dbReference type="GO" id="GO:0016020">
    <property type="term" value="C:membrane"/>
    <property type="evidence" value="ECO:0007669"/>
    <property type="project" value="InterPro"/>
</dbReference>
<dbReference type="PANTHER" id="PTHR32089">
    <property type="entry name" value="METHYL-ACCEPTING CHEMOTAXIS PROTEIN MCPB"/>
    <property type="match status" value="1"/>
</dbReference>
<dbReference type="InterPro" id="IPR004089">
    <property type="entry name" value="MCPsignal_dom"/>
</dbReference>
<dbReference type="Pfam" id="PF00571">
    <property type="entry name" value="CBS"/>
    <property type="match status" value="1"/>
</dbReference>
<proteinExistence type="inferred from homology"/>
<dbReference type="PANTHER" id="PTHR32089:SF118">
    <property type="entry name" value="HEME-BASED AEROTACTIC TRANSDUCER HEMAT"/>
    <property type="match status" value="1"/>
</dbReference>
<protein>
    <submittedName>
        <fullName evidence="5">Chemotaxis protein</fullName>
    </submittedName>
</protein>
<gene>
    <name evidence="5" type="ORF">EI981_19885</name>
</gene>
<dbReference type="GO" id="GO:0004888">
    <property type="term" value="F:transmembrane signaling receptor activity"/>
    <property type="evidence" value="ECO:0007669"/>
    <property type="project" value="InterPro"/>
</dbReference>
<evidence type="ECO:0000259" key="4">
    <source>
        <dbReference type="PROSITE" id="PS50111"/>
    </source>
</evidence>
<name>A0A3Q9IAB2_9BACL</name>
<reference evidence="6" key="1">
    <citation type="submission" date="2018-12" db="EMBL/GenBank/DDBJ databases">
        <title>Complete genome sequence of Paenibacillus sp. MBLB1234.</title>
        <authorList>
            <person name="Nam Y.-D."/>
            <person name="Kang J."/>
            <person name="Chung W.-H."/>
            <person name="Park Y.S."/>
        </authorList>
    </citation>
    <scope>NUCLEOTIDE SEQUENCE [LARGE SCALE GENOMIC DNA]</scope>
    <source>
        <strain evidence="6">MBLB1234</strain>
    </source>
</reference>
<feature type="domain" description="Methyl-accepting transducer" evidence="4">
    <location>
        <begin position="191"/>
        <end position="398"/>
    </location>
</feature>
<dbReference type="Pfam" id="PF00015">
    <property type="entry name" value="MCPsignal"/>
    <property type="match status" value="1"/>
</dbReference>
<comment type="similarity">
    <text evidence="2">Belongs to the methyl-accepting chemotaxis (MCP) protein family.</text>
</comment>
<dbReference type="AlphaFoldDB" id="A0A3Q9IAB2"/>
<dbReference type="InterPro" id="IPR000644">
    <property type="entry name" value="CBS_dom"/>
</dbReference>
<evidence type="ECO:0000313" key="5">
    <source>
        <dbReference type="EMBL" id="AZS16487.1"/>
    </source>
</evidence>
<evidence type="ECO:0000256" key="3">
    <source>
        <dbReference type="PROSITE-ProRule" id="PRU00284"/>
    </source>
</evidence>
<evidence type="ECO:0000256" key="1">
    <source>
        <dbReference type="ARBA" id="ARBA00023224"/>
    </source>
</evidence>
<dbReference type="SUPFAM" id="SSF58104">
    <property type="entry name" value="Methyl-accepting chemotaxis protein (MCP) signaling domain"/>
    <property type="match status" value="1"/>
</dbReference>
<evidence type="ECO:0000313" key="6">
    <source>
        <dbReference type="Proteomes" id="UP000270678"/>
    </source>
</evidence>
<sequence length="398" mass="44451">MYIHTIEEWLSMGYDTLVMEPQVQESKLDESRDMKNGHPEVATVEKSQIEIASYTRNVPAISDSTSCQQVLHIFQNSPAVPCVVSCDDSNVPTGLIMRDKFYKHLASRFAADLFYDRPAVMFAEKEPLICERSTPARTLLDAALKRHDAEFYDCLIVTKQRKLFGVLSTQDLMLISRELERMTDQLRSTVIQESQSHVMEIASSVQQVSSISQLSLSESQKMSHLAKTGRSELEELKTSFSHVLEMMKQQQGLVTQLLEQTDEISSFTASIRELSERSKILAINASIESARAGAYGQGFSVVANEMRQLAQSTKQFSEDIGHGLDIIHTLIEQTASAVSSTSYEMSVSNERVGKADETFRDLADSADIAKDRGREMSDSSTEATRITGDVLYNLTSLM</sequence>
<dbReference type="SMART" id="SM00283">
    <property type="entry name" value="MA"/>
    <property type="match status" value="1"/>
</dbReference>
<dbReference type="Gene3D" id="1.10.287.950">
    <property type="entry name" value="Methyl-accepting chemotaxis protein"/>
    <property type="match status" value="1"/>
</dbReference>
<dbReference type="OrthoDB" id="9816519at2"/>
<accession>A0A3Q9IAB2</accession>
<keyword evidence="1 3" id="KW-0807">Transducer</keyword>
<keyword evidence="6" id="KW-1185">Reference proteome</keyword>
<dbReference type="EMBL" id="CP034346">
    <property type="protein sequence ID" value="AZS16487.1"/>
    <property type="molecule type" value="Genomic_DNA"/>
</dbReference>
<dbReference type="GO" id="GO:0006935">
    <property type="term" value="P:chemotaxis"/>
    <property type="evidence" value="ECO:0007669"/>
    <property type="project" value="InterPro"/>
</dbReference>
<evidence type="ECO:0000256" key="2">
    <source>
        <dbReference type="ARBA" id="ARBA00029447"/>
    </source>
</evidence>
<dbReference type="GO" id="GO:0007165">
    <property type="term" value="P:signal transduction"/>
    <property type="evidence" value="ECO:0007669"/>
    <property type="project" value="UniProtKB-KW"/>
</dbReference>
<dbReference type="Proteomes" id="UP000270678">
    <property type="component" value="Chromosome"/>
</dbReference>
<dbReference type="SUPFAM" id="SSF54631">
    <property type="entry name" value="CBS-domain pair"/>
    <property type="match status" value="1"/>
</dbReference>